<dbReference type="Gene3D" id="1.10.720.40">
    <property type="match status" value="2"/>
</dbReference>
<feature type="transmembrane region" description="Helical" evidence="7">
    <location>
        <begin position="290"/>
        <end position="309"/>
    </location>
</feature>
<feature type="region of interest" description="Disordered" evidence="6">
    <location>
        <begin position="47"/>
        <end position="76"/>
    </location>
</feature>
<dbReference type="EMBL" id="CM014087">
    <property type="protein sequence ID" value="TKS76737.1"/>
    <property type="molecule type" value="Genomic_DNA"/>
</dbReference>
<evidence type="ECO:0000256" key="7">
    <source>
        <dbReference type="SAM" id="Phobius"/>
    </source>
</evidence>
<evidence type="ECO:0000256" key="6">
    <source>
        <dbReference type="SAM" id="MobiDB-lite"/>
    </source>
</evidence>
<gene>
    <name evidence="10" type="ORF">D9C73_010827</name>
</gene>
<keyword evidence="7" id="KW-0812">Transmembrane</keyword>
<evidence type="ECO:0000256" key="2">
    <source>
        <dbReference type="ARBA" id="ARBA00022481"/>
    </source>
</evidence>
<dbReference type="InterPro" id="IPR011015">
    <property type="entry name" value="LEM/LEM-like_dom_sf"/>
</dbReference>
<dbReference type="PANTHER" id="PTHR12019:SF22">
    <property type="entry name" value="LAMINA-ASSOCIATED POLYPEPTIDE 2, ISOFORMS BETA_GAMMA"/>
    <property type="match status" value="1"/>
</dbReference>
<feature type="domain" description="LEM" evidence="8">
    <location>
        <begin position="71"/>
        <end position="115"/>
    </location>
</feature>
<dbReference type="PROSITE" id="PS50955">
    <property type="entry name" value="LEM_LIKE"/>
    <property type="match status" value="1"/>
</dbReference>
<dbReference type="SMART" id="SM01261">
    <property type="entry name" value="Thymopoietin"/>
    <property type="match status" value="1"/>
</dbReference>
<comment type="similarity">
    <text evidence="1">Belongs to the LEM family.</text>
</comment>
<evidence type="ECO:0000313" key="11">
    <source>
        <dbReference type="Proteomes" id="UP000298787"/>
    </source>
</evidence>
<dbReference type="Pfam" id="PF08198">
    <property type="entry name" value="Thymopoietin"/>
    <property type="match status" value="1"/>
</dbReference>
<keyword evidence="7" id="KW-0472">Membrane</keyword>
<keyword evidence="7" id="KW-1133">Transmembrane helix</keyword>
<dbReference type="SMART" id="SM00540">
    <property type="entry name" value="LEM"/>
    <property type="match status" value="1"/>
</dbReference>
<dbReference type="SUPFAM" id="SSF63451">
    <property type="entry name" value="LEM domain"/>
    <property type="match status" value="2"/>
</dbReference>
<organism evidence="10 11">
    <name type="scientific">Collichthys lucidus</name>
    <name type="common">Big head croaker</name>
    <name type="synonym">Sciaena lucida</name>
    <dbReference type="NCBI Taxonomy" id="240159"/>
    <lineage>
        <taxon>Eukaryota</taxon>
        <taxon>Metazoa</taxon>
        <taxon>Chordata</taxon>
        <taxon>Craniata</taxon>
        <taxon>Vertebrata</taxon>
        <taxon>Euteleostomi</taxon>
        <taxon>Actinopterygii</taxon>
        <taxon>Neopterygii</taxon>
        <taxon>Teleostei</taxon>
        <taxon>Neoteleostei</taxon>
        <taxon>Acanthomorphata</taxon>
        <taxon>Eupercaria</taxon>
        <taxon>Sciaenidae</taxon>
        <taxon>Collichthys</taxon>
    </lineage>
</organism>
<dbReference type="InterPro" id="IPR013146">
    <property type="entry name" value="LEM-like_dom"/>
</dbReference>
<evidence type="ECO:0000313" key="10">
    <source>
        <dbReference type="EMBL" id="TKS76737.1"/>
    </source>
</evidence>
<dbReference type="CDD" id="cd12940">
    <property type="entry name" value="LEM_LAP2_LEMD1"/>
    <property type="match status" value="1"/>
</dbReference>
<reference evidence="10 11" key="1">
    <citation type="submission" date="2019-01" db="EMBL/GenBank/DDBJ databases">
        <title>Genome Assembly of Collichthys lucidus.</title>
        <authorList>
            <person name="Cai M."/>
            <person name="Xiao S."/>
        </authorList>
    </citation>
    <scope>NUCLEOTIDE SEQUENCE [LARGE SCALE GENOMIC DNA]</scope>
    <source>
        <strain evidence="10">JT15FE1705JMU</strain>
        <tissue evidence="10">Muscle</tissue>
    </source>
</reference>
<feature type="domain" description="LEM-like" evidence="9">
    <location>
        <begin position="5"/>
        <end position="48"/>
    </location>
</feature>
<proteinExistence type="inferred from homology"/>
<feature type="region of interest" description="Disordered" evidence="6">
    <location>
        <begin position="127"/>
        <end position="227"/>
    </location>
</feature>
<keyword evidence="11" id="KW-1185">Reference proteome</keyword>
<keyword evidence="3" id="KW-0597">Phosphoprotein</keyword>
<evidence type="ECO:0000256" key="3">
    <source>
        <dbReference type="ARBA" id="ARBA00022553"/>
    </source>
</evidence>
<accession>A0A4U5UP03</accession>
<dbReference type="Proteomes" id="UP000298787">
    <property type="component" value="Chromosome 10"/>
</dbReference>
<sequence length="354" mass="39069">MPLFEEDPAHLSKSRLRSDLVAHNVALPPAQSRKEVYVGLHLKHIEQKNGADFSSDEEDQDKEEDRGNAEIPDPSCLTDDDLKAALLKHGVKAGPIVATTRALYEKKLRKLLQPDGDVGLVNGAEKDVLYSDSEEEEEGTTLSSEGAEEETVEQSEQAAQESSQMERRRSHSTSADTEQELNRSNVQEHWSQANGVSSAPILDTLTTKNQSPYYTPKASPFKRGMKPPLEPVKDTFKDIFPDTHATPTGIYATCRKPIKGAAGRPVLYGYPESPVSPTTLERQEVERRIVPFKIQILVFLIVVVLLYFINVCVEDSSFAPFVALLDSLNPISDAEDGLLLQAETQDTPALSGQE</sequence>
<feature type="compositionally biased region" description="Low complexity" evidence="6">
    <location>
        <begin position="154"/>
        <end position="163"/>
    </location>
</feature>
<name>A0A4U5UP03_COLLU</name>
<dbReference type="GO" id="GO:0003677">
    <property type="term" value="F:DNA binding"/>
    <property type="evidence" value="ECO:0007669"/>
    <property type="project" value="UniProtKB-KW"/>
</dbReference>
<keyword evidence="5" id="KW-0238">DNA-binding</keyword>
<evidence type="ECO:0000256" key="1">
    <source>
        <dbReference type="ARBA" id="ARBA00007744"/>
    </source>
</evidence>
<dbReference type="InterPro" id="IPR051656">
    <property type="entry name" value="LEM_domain"/>
</dbReference>
<dbReference type="PROSITE" id="PS50954">
    <property type="entry name" value="LEM"/>
    <property type="match status" value="1"/>
</dbReference>
<dbReference type="PANTHER" id="PTHR12019">
    <property type="entry name" value="LAMINA-ASSOCIATED POLYPEPTIDE THYMOPOIETIN"/>
    <property type="match status" value="1"/>
</dbReference>
<dbReference type="GO" id="GO:0005635">
    <property type="term" value="C:nuclear envelope"/>
    <property type="evidence" value="ECO:0007669"/>
    <property type="project" value="UniProtKB-ARBA"/>
</dbReference>
<protein>
    <submittedName>
        <fullName evidence="10">Lamina-associated polypeptide 2, isoforms beta/gamma</fullName>
    </submittedName>
</protein>
<keyword evidence="4" id="KW-0007">Acetylation</keyword>
<evidence type="ECO:0000259" key="8">
    <source>
        <dbReference type="PROSITE" id="PS50954"/>
    </source>
</evidence>
<dbReference type="STRING" id="240159.A0A4U5UP03"/>
<dbReference type="FunFam" id="1.10.720.40:FF:000001">
    <property type="entry name" value="LEM domain containing 2, isoform CRA_a"/>
    <property type="match status" value="2"/>
</dbReference>
<feature type="compositionally biased region" description="Polar residues" evidence="6">
    <location>
        <begin position="172"/>
        <end position="197"/>
    </location>
</feature>
<dbReference type="InterPro" id="IPR003887">
    <property type="entry name" value="LEM_dom"/>
</dbReference>
<dbReference type="Pfam" id="PF03020">
    <property type="entry name" value="LEM"/>
    <property type="match status" value="1"/>
</dbReference>
<evidence type="ECO:0000256" key="4">
    <source>
        <dbReference type="ARBA" id="ARBA00022990"/>
    </source>
</evidence>
<dbReference type="AlphaFoldDB" id="A0A4U5UP03"/>
<evidence type="ECO:0000259" key="9">
    <source>
        <dbReference type="PROSITE" id="PS50955"/>
    </source>
</evidence>
<feature type="compositionally biased region" description="Polar residues" evidence="6">
    <location>
        <begin position="204"/>
        <end position="213"/>
    </location>
</feature>
<evidence type="ECO:0000256" key="5">
    <source>
        <dbReference type="ARBA" id="ARBA00023125"/>
    </source>
</evidence>
<keyword evidence="2" id="KW-0488">Methylation</keyword>